<dbReference type="InterPro" id="IPR006311">
    <property type="entry name" value="TAT_signal"/>
</dbReference>
<dbReference type="RefSeq" id="WP_179169770.1">
    <property type="nucleotide sequence ID" value="NZ_CP058529.1"/>
</dbReference>
<sequence>MHTRRDALRRGALGVAAATEVAGCLVAGAEEDFPDPGRNTTNTPRAPVGGLREPLHRAAGWEEYAFEWRPRTVPNELRLAVGVSVVWEADVTHYLDDVRVDPL</sequence>
<keyword evidence="3" id="KW-1185">Reference proteome</keyword>
<dbReference type="OrthoDB" id="251619at2157"/>
<organism evidence="2 3">
    <name type="scientific">Halorarum halophilum</name>
    <dbReference type="NCBI Taxonomy" id="2743090"/>
    <lineage>
        <taxon>Archaea</taxon>
        <taxon>Methanobacteriati</taxon>
        <taxon>Methanobacteriota</taxon>
        <taxon>Stenosarchaea group</taxon>
        <taxon>Halobacteria</taxon>
        <taxon>Halobacteriales</taxon>
        <taxon>Haloferacaceae</taxon>
        <taxon>Halorarum</taxon>
    </lineage>
</organism>
<feature type="region of interest" description="Disordered" evidence="1">
    <location>
        <begin position="29"/>
        <end position="51"/>
    </location>
</feature>
<evidence type="ECO:0000256" key="1">
    <source>
        <dbReference type="SAM" id="MobiDB-lite"/>
    </source>
</evidence>
<dbReference type="PROSITE" id="PS51318">
    <property type="entry name" value="TAT"/>
    <property type="match status" value="1"/>
</dbReference>
<dbReference type="EMBL" id="CP058529">
    <property type="protein sequence ID" value="QLG28195.1"/>
    <property type="molecule type" value="Genomic_DNA"/>
</dbReference>
<reference evidence="2 3" key="1">
    <citation type="submission" date="2020-07" db="EMBL/GenBank/DDBJ databases">
        <title>Gai3-2, isolated from salt lake.</title>
        <authorList>
            <person name="Cui H."/>
            <person name="Shi X."/>
        </authorList>
    </citation>
    <scope>NUCLEOTIDE SEQUENCE [LARGE SCALE GENOMIC DNA]</scope>
    <source>
        <strain evidence="2 3">Gai3-2</strain>
    </source>
</reference>
<dbReference type="AlphaFoldDB" id="A0A7D5KMB8"/>
<evidence type="ECO:0000313" key="3">
    <source>
        <dbReference type="Proteomes" id="UP000509750"/>
    </source>
</evidence>
<name>A0A7D5KMB8_9EURY</name>
<evidence type="ECO:0000313" key="2">
    <source>
        <dbReference type="EMBL" id="QLG28195.1"/>
    </source>
</evidence>
<dbReference type="Proteomes" id="UP000509750">
    <property type="component" value="Chromosome"/>
</dbReference>
<accession>A0A7D5KMB8</accession>
<dbReference type="KEGG" id="halg:HUG10_11815"/>
<protein>
    <submittedName>
        <fullName evidence="2">Uncharacterized protein</fullName>
    </submittedName>
</protein>
<proteinExistence type="predicted"/>
<dbReference type="GeneID" id="56029530"/>
<gene>
    <name evidence="2" type="ORF">HUG10_11815</name>
</gene>